<gene>
    <name evidence="7" type="ORF">S01H1_48799</name>
</gene>
<dbReference type="GO" id="GO:0005737">
    <property type="term" value="C:cytoplasm"/>
    <property type="evidence" value="ECO:0007669"/>
    <property type="project" value="TreeGrafter"/>
</dbReference>
<comment type="caution">
    <text evidence="7">The sequence shown here is derived from an EMBL/GenBank/DDBJ whole genome shotgun (WGS) entry which is preliminary data.</text>
</comment>
<evidence type="ECO:0000256" key="4">
    <source>
        <dbReference type="ARBA" id="ARBA00022777"/>
    </source>
</evidence>
<keyword evidence="5" id="KW-0067">ATP-binding</keyword>
<dbReference type="Pfam" id="PF00069">
    <property type="entry name" value="Pkinase"/>
    <property type="match status" value="1"/>
</dbReference>
<keyword evidence="2" id="KW-0808">Transferase</keyword>
<dbReference type="CDD" id="cd14014">
    <property type="entry name" value="STKc_PknB_like"/>
    <property type="match status" value="1"/>
</dbReference>
<evidence type="ECO:0000259" key="6">
    <source>
        <dbReference type="PROSITE" id="PS50011"/>
    </source>
</evidence>
<protein>
    <recommendedName>
        <fullName evidence="6">Protein kinase domain-containing protein</fullName>
    </recommendedName>
</protein>
<keyword evidence="4" id="KW-0418">Kinase</keyword>
<dbReference type="Gene3D" id="3.30.200.20">
    <property type="entry name" value="Phosphorylase Kinase, domain 1"/>
    <property type="match status" value="1"/>
</dbReference>
<dbReference type="InterPro" id="IPR011009">
    <property type="entry name" value="Kinase-like_dom_sf"/>
</dbReference>
<evidence type="ECO:0000313" key="7">
    <source>
        <dbReference type="EMBL" id="GAG17137.1"/>
    </source>
</evidence>
<keyword evidence="3" id="KW-0547">Nucleotide-binding</keyword>
<feature type="domain" description="Protein kinase" evidence="6">
    <location>
        <begin position="9"/>
        <end position="261"/>
    </location>
</feature>
<dbReference type="SMART" id="SM00220">
    <property type="entry name" value="S_TKc"/>
    <property type="match status" value="1"/>
</dbReference>
<evidence type="ECO:0000256" key="1">
    <source>
        <dbReference type="ARBA" id="ARBA00022527"/>
    </source>
</evidence>
<dbReference type="FunFam" id="1.10.510.10:FF:000021">
    <property type="entry name" value="Serine/threonine protein kinase"/>
    <property type="match status" value="1"/>
</dbReference>
<dbReference type="InterPro" id="IPR045269">
    <property type="entry name" value="Atg1-like"/>
</dbReference>
<dbReference type="SUPFAM" id="SSF56112">
    <property type="entry name" value="Protein kinase-like (PK-like)"/>
    <property type="match status" value="1"/>
</dbReference>
<dbReference type="InterPro" id="IPR000719">
    <property type="entry name" value="Prot_kinase_dom"/>
</dbReference>
<sequence length="261" mass="29312">RGTILAGRYEFIEELGKGGMGRVYKVFDNKIKEELAIKILKPEIASEESTIERFSNELKLARKIVHKNVGRMYELMEDEGIHYITMEYVHGEDLKSFIRRVGQLPPGKSISIAKQVCEGLAEAHKLGVVHRDLKPGNIMIDNEGNARIMDFGIARSLKTEGITTEGVVVGTPDYMSPEQVDGKEADQRSDIYSLGVILYEMLTGKVPFEGDTSFSVALKHKTETPKNPHELNAQIPEGLSELILKCLEKKRESRYQSAIDF</sequence>
<dbReference type="EMBL" id="BARS01031348">
    <property type="protein sequence ID" value="GAG17137.1"/>
    <property type="molecule type" value="Genomic_DNA"/>
</dbReference>
<proteinExistence type="predicted"/>
<accession>X0W1B5</accession>
<dbReference type="GO" id="GO:0005524">
    <property type="term" value="F:ATP binding"/>
    <property type="evidence" value="ECO:0007669"/>
    <property type="project" value="UniProtKB-KW"/>
</dbReference>
<dbReference type="InterPro" id="IPR017441">
    <property type="entry name" value="Protein_kinase_ATP_BS"/>
</dbReference>
<dbReference type="InterPro" id="IPR008271">
    <property type="entry name" value="Ser/Thr_kinase_AS"/>
</dbReference>
<dbReference type="GO" id="GO:0010506">
    <property type="term" value="P:regulation of autophagy"/>
    <property type="evidence" value="ECO:0007669"/>
    <property type="project" value="InterPro"/>
</dbReference>
<dbReference type="Gene3D" id="1.10.510.10">
    <property type="entry name" value="Transferase(Phosphotransferase) domain 1"/>
    <property type="match status" value="1"/>
</dbReference>
<dbReference type="PANTHER" id="PTHR24348">
    <property type="entry name" value="SERINE/THREONINE-PROTEIN KINASE UNC-51-RELATED"/>
    <property type="match status" value="1"/>
</dbReference>
<feature type="non-terminal residue" evidence="7">
    <location>
        <position position="261"/>
    </location>
</feature>
<evidence type="ECO:0000256" key="3">
    <source>
        <dbReference type="ARBA" id="ARBA00022741"/>
    </source>
</evidence>
<evidence type="ECO:0000256" key="2">
    <source>
        <dbReference type="ARBA" id="ARBA00022679"/>
    </source>
</evidence>
<name>X0W1B5_9ZZZZ</name>
<reference evidence="7" key="1">
    <citation type="journal article" date="2014" name="Front. Microbiol.">
        <title>High frequency of phylogenetically diverse reductive dehalogenase-homologous genes in deep subseafloor sedimentary metagenomes.</title>
        <authorList>
            <person name="Kawai M."/>
            <person name="Futagami T."/>
            <person name="Toyoda A."/>
            <person name="Takaki Y."/>
            <person name="Nishi S."/>
            <person name="Hori S."/>
            <person name="Arai W."/>
            <person name="Tsubouchi T."/>
            <person name="Morono Y."/>
            <person name="Uchiyama I."/>
            <person name="Ito T."/>
            <person name="Fujiyama A."/>
            <person name="Inagaki F."/>
            <person name="Takami H."/>
        </authorList>
    </citation>
    <scope>NUCLEOTIDE SEQUENCE</scope>
    <source>
        <strain evidence="7">Expedition CK06-06</strain>
    </source>
</reference>
<feature type="non-terminal residue" evidence="7">
    <location>
        <position position="1"/>
    </location>
</feature>
<dbReference type="GO" id="GO:0004674">
    <property type="term" value="F:protein serine/threonine kinase activity"/>
    <property type="evidence" value="ECO:0007669"/>
    <property type="project" value="UniProtKB-KW"/>
</dbReference>
<organism evidence="7">
    <name type="scientific">marine sediment metagenome</name>
    <dbReference type="NCBI Taxonomy" id="412755"/>
    <lineage>
        <taxon>unclassified sequences</taxon>
        <taxon>metagenomes</taxon>
        <taxon>ecological metagenomes</taxon>
    </lineage>
</organism>
<dbReference type="PIRSF" id="PIRSF000654">
    <property type="entry name" value="Integrin-linked_kinase"/>
    <property type="match status" value="1"/>
</dbReference>
<keyword evidence="1" id="KW-0723">Serine/threonine-protein kinase</keyword>
<evidence type="ECO:0000256" key="5">
    <source>
        <dbReference type="ARBA" id="ARBA00022840"/>
    </source>
</evidence>
<dbReference type="AlphaFoldDB" id="X0W1B5"/>
<dbReference type="PROSITE" id="PS50011">
    <property type="entry name" value="PROTEIN_KINASE_DOM"/>
    <property type="match status" value="1"/>
</dbReference>
<dbReference type="PROSITE" id="PS00107">
    <property type="entry name" value="PROTEIN_KINASE_ATP"/>
    <property type="match status" value="1"/>
</dbReference>
<dbReference type="PROSITE" id="PS00108">
    <property type="entry name" value="PROTEIN_KINASE_ST"/>
    <property type="match status" value="1"/>
</dbReference>